<organism evidence="2 3">
    <name type="scientific">Photobacterium atrarenae</name>
    <dbReference type="NCBI Taxonomy" id="865757"/>
    <lineage>
        <taxon>Bacteria</taxon>
        <taxon>Pseudomonadati</taxon>
        <taxon>Pseudomonadota</taxon>
        <taxon>Gammaproteobacteria</taxon>
        <taxon>Vibrionales</taxon>
        <taxon>Vibrionaceae</taxon>
        <taxon>Photobacterium</taxon>
    </lineage>
</organism>
<reference evidence="2" key="1">
    <citation type="submission" date="2022-07" db="EMBL/GenBank/DDBJ databases">
        <title>Genome sequencing of Photobacterium atrarenae GJH2-4.</title>
        <authorList>
            <person name="Park S.-J."/>
        </authorList>
    </citation>
    <scope>NUCLEOTIDE SEQUENCE</scope>
    <source>
        <strain evidence="2">GJH2-4</strain>
    </source>
</reference>
<dbReference type="EMBL" id="CP101509">
    <property type="protein sequence ID" value="UTV30817.1"/>
    <property type="molecule type" value="Genomic_DNA"/>
</dbReference>
<dbReference type="Proteomes" id="UP001057998">
    <property type="component" value="Chromosome 2"/>
</dbReference>
<gene>
    <name evidence="2" type="ORF">NNL38_19865</name>
</gene>
<feature type="domain" description="Peptidase M14" evidence="1">
    <location>
        <begin position="351"/>
        <end position="407"/>
    </location>
</feature>
<evidence type="ECO:0000259" key="1">
    <source>
        <dbReference type="Pfam" id="PF00246"/>
    </source>
</evidence>
<dbReference type="Gene3D" id="3.40.630.10">
    <property type="entry name" value="Zn peptidases"/>
    <property type="match status" value="1"/>
</dbReference>
<dbReference type="Pfam" id="PF00246">
    <property type="entry name" value="Peptidase_M14"/>
    <property type="match status" value="1"/>
</dbReference>
<protein>
    <submittedName>
        <fullName evidence="2">Peptidase M14</fullName>
    </submittedName>
</protein>
<dbReference type="SUPFAM" id="SSF53187">
    <property type="entry name" value="Zn-dependent exopeptidases"/>
    <property type="match status" value="1"/>
</dbReference>
<keyword evidence="3" id="KW-1185">Reference proteome</keyword>
<accession>A0ABY5GNA7</accession>
<dbReference type="InterPro" id="IPR000834">
    <property type="entry name" value="Peptidase_M14"/>
</dbReference>
<sequence>MSQIFTTTISSSLVALVEQLRDTRYHGCTVEAWVFSDRASRRAAEASLRAIGVQARIRSAYKPLLHFFLEDVLQDGLLEPTAPSESADSLEAVEITYPVREHAEPKRFLLEAYPLAALIRCDNLTFTPVGGQQEYYTVTAHLVSGEVRRFQVFAPNHVHVSACETTYLSPTGWLRVDDRAGSLIRDEHFVTDYEKAFTTVMTQIQNHGWPAQGPYFEQLEIHVAVPACDEPMGYGHEVISLKEALHEDLYFSVQEWFKFREGKDLNARNSQPGQIIPLIDAAEGPDYAIEIRLGHHDAGYARDAECDAPTLALDTIGAPLPVALVEQALADIPGQVIEASAYSGRTVRAKYHPGADKAVMISGGQHANETTGVVGALRAATVLAQQADAHFVISPLENPDGYALHQALIQDNPHHMHHAARYTALGDDLEYRTGEALYEKAIRRRAVEHSGAGLHLNLHGYPSHEWTRPLSGYVPAGFEMWTIPKGFFLIVRHRDTPEWTDYAERFIHELTLALGHLSEVLALNRFQTSLYQQHAGETGFRIINDFPCLISAVGEYDVPLQIITEYPDETIYGADFIAGHDVQSATVLAAYQIHQRLSQPEC</sequence>
<name>A0ABY5GNA7_9GAMM</name>
<evidence type="ECO:0000313" key="3">
    <source>
        <dbReference type="Proteomes" id="UP001057998"/>
    </source>
</evidence>
<evidence type="ECO:0000313" key="2">
    <source>
        <dbReference type="EMBL" id="UTV30817.1"/>
    </source>
</evidence>
<proteinExistence type="predicted"/>
<dbReference type="RefSeq" id="WP_255392185.1">
    <property type="nucleotide sequence ID" value="NZ_CP101509.1"/>
</dbReference>